<evidence type="ECO:0000313" key="15">
    <source>
        <dbReference type="Proteomes" id="UP000748067"/>
    </source>
</evidence>
<dbReference type="GO" id="GO:0015473">
    <property type="term" value="F:fimbrial usher porin activity"/>
    <property type="evidence" value="ECO:0007669"/>
    <property type="project" value="InterPro"/>
</dbReference>
<evidence type="ECO:0000313" key="12">
    <source>
        <dbReference type="EMBL" id="KAF2407272.1"/>
    </source>
</evidence>
<dbReference type="PROSITE" id="PS01151">
    <property type="entry name" value="FIMBRIAL_USHER"/>
    <property type="match status" value="1"/>
</dbReference>
<dbReference type="Gene3D" id="2.60.40.3110">
    <property type="match status" value="1"/>
</dbReference>
<dbReference type="SUPFAM" id="SSF141729">
    <property type="entry name" value="FimD N-terminal domain-like"/>
    <property type="match status" value="1"/>
</dbReference>
<dbReference type="InterPro" id="IPR037224">
    <property type="entry name" value="PapC_N_sf"/>
</dbReference>
<dbReference type="GO" id="GO:0009297">
    <property type="term" value="P:pilus assembly"/>
    <property type="evidence" value="ECO:0007669"/>
    <property type="project" value="InterPro"/>
</dbReference>
<dbReference type="PANTHER" id="PTHR30451:SF10">
    <property type="entry name" value="OUTER MEMBRANE USHER PROTEIN YFCU-RELATED"/>
    <property type="match status" value="1"/>
</dbReference>
<dbReference type="InterPro" id="IPR018030">
    <property type="entry name" value="Fimbrial_membr_usher_CS"/>
</dbReference>
<dbReference type="RefSeq" id="WP_156795344.1">
    <property type="nucleotide sequence ID" value="NZ_JXDI01000002.1"/>
</dbReference>
<feature type="domain" description="PapC N-terminal" evidence="11">
    <location>
        <begin position="33"/>
        <end position="177"/>
    </location>
</feature>
<comment type="similarity">
    <text evidence="2 9">Belongs to the fimbrial export usher family.</text>
</comment>
<evidence type="ECO:0000256" key="3">
    <source>
        <dbReference type="ARBA" id="ARBA00022448"/>
    </source>
</evidence>
<dbReference type="OrthoDB" id="6554712at2"/>
<keyword evidence="5 9" id="KW-0812">Transmembrane</keyword>
<comment type="subcellular location">
    <subcellularLocation>
        <location evidence="1 9">Cell outer membrane</location>
        <topology evidence="1 9">Multi-pass membrane protein</topology>
    </subcellularLocation>
</comment>
<evidence type="ECO:0000259" key="10">
    <source>
        <dbReference type="Pfam" id="PF13953"/>
    </source>
</evidence>
<accession>A0A1H0AFC3</accession>
<name>A0A1H0AFC3_9PSED</name>
<evidence type="ECO:0000256" key="5">
    <source>
        <dbReference type="ARBA" id="ARBA00022692"/>
    </source>
</evidence>
<evidence type="ECO:0000256" key="7">
    <source>
        <dbReference type="ARBA" id="ARBA00023136"/>
    </source>
</evidence>
<dbReference type="InterPro" id="IPR025949">
    <property type="entry name" value="PapC-like_C"/>
</dbReference>
<reference evidence="12 15" key="1">
    <citation type="submission" date="2015-01" db="EMBL/GenBank/DDBJ databases">
        <title>Genome Sequence of Pseudomonas antarctica CMS 35.</title>
        <authorList>
            <person name="Voget S."/>
            <person name="Chow J."/>
            <person name="Daniel R."/>
            <person name="Streit W."/>
        </authorList>
    </citation>
    <scope>NUCLEOTIDE SEQUENCE [LARGE SCALE GENOMIC DNA]</scope>
    <source>
        <strain evidence="12 15">CMS 35</strain>
    </source>
</reference>
<keyword evidence="4" id="KW-1134">Transmembrane beta strand</keyword>
<evidence type="ECO:0000256" key="2">
    <source>
        <dbReference type="ARBA" id="ARBA00008064"/>
    </source>
</evidence>
<dbReference type="InterPro" id="IPR025885">
    <property type="entry name" value="PapC_N"/>
</dbReference>
<organism evidence="13 14">
    <name type="scientific">Pseudomonas antarctica</name>
    <dbReference type="NCBI Taxonomy" id="219572"/>
    <lineage>
        <taxon>Bacteria</taxon>
        <taxon>Pseudomonadati</taxon>
        <taxon>Pseudomonadota</taxon>
        <taxon>Gammaproteobacteria</taxon>
        <taxon>Pseudomonadales</taxon>
        <taxon>Pseudomonadaceae</taxon>
        <taxon>Pseudomonas</taxon>
    </lineage>
</organism>
<dbReference type="InterPro" id="IPR000015">
    <property type="entry name" value="Fimb_usher"/>
</dbReference>
<dbReference type="Gene3D" id="3.10.20.410">
    <property type="match status" value="1"/>
</dbReference>
<dbReference type="InterPro" id="IPR043142">
    <property type="entry name" value="PapC-like_C_sf"/>
</dbReference>
<keyword evidence="7 9" id="KW-0472">Membrane</keyword>
<sequence>MLNASKIKHTLRPGLFGGLISLAGTALGAADIEFNTDVLDLSDRTNIDLSQFARSGFILPGTYVMVVQINGQPVSEQSVTFYPPDNEPKGSQACLSKALVEQLGLKASEVAGLTWWKGGECLDIQGLPGMEVSGDLATSALNINLPHAYLEYSAINWDPPSRWDEGVPGLLIDYNMTAQSNHQKNERSRNNISGNGTLGANAGAWRLRADWQGRVDNEKEGAAGNRKLEWSRYYAYRAIPALKARLVVGENYLYSDLFDSFRFTGAALNSDESQLPPNLRGYAPEVVGVAKTNARVVISQQGRVLYETLVAAGPFRIQDLNDAVTGTLDVRVEEQDGSVHTFQLNTAGVPYLTRPGQVRYKLATGRPSNLQYNGDGSVFGTGEFSWGISNGWSLFGGGITDNNYRAASIGAGRDLLALGAVSLDVTQSQADVWNETLSGKSYRLQYSKNFEEYDSQVTFAGYRFSDKNFLSMSEYLDARYYGMNGELAGRGVYNENGDHQAQWKPIGGSKALYTATVNKQFRDLGATVYASYNKQTYWTRPATQRWNVSLSRYFNVGSVKNMSLSLNMYRTLEYNYKDNGMALTVSLPLGPTGTLSVDANRAAGTNSLSTRYSDRIDQRNSYQLSASDNSASGYLSHIGDQADFTLAASQQQGNRTNLSMSARGGGTLTPYGAALHRTSSTGGTRLMVDTGGVADVPVRGYGTPTRSNGFGKAVISDLSSYQRTAASVDLENLPNNVEATQSVTQLTLTEGAIGYRSLEVIAGEKAMAVLRLPDGSSPPFGATVKNTRQQDTGIVNDGGSVYLSGIQAGEQMTVSWGGSERCVLTLPITLPADGLTNALQLGCRMVATDQPLSEPAQLTGEPTATENTSS</sequence>
<dbReference type="Gene3D" id="2.60.40.2610">
    <property type="entry name" value="Outer membrane usher protein FimD, plug domain"/>
    <property type="match status" value="1"/>
</dbReference>
<evidence type="ECO:0000313" key="13">
    <source>
        <dbReference type="EMBL" id="SDN32117.1"/>
    </source>
</evidence>
<evidence type="ECO:0000256" key="4">
    <source>
        <dbReference type="ARBA" id="ARBA00022452"/>
    </source>
</evidence>
<keyword evidence="6" id="KW-0732">Signal</keyword>
<dbReference type="Pfam" id="PF13954">
    <property type="entry name" value="PapC_N"/>
    <property type="match status" value="1"/>
</dbReference>
<proteinExistence type="inferred from homology"/>
<keyword evidence="9" id="KW-1029">Fimbrium biogenesis</keyword>
<dbReference type="Proteomes" id="UP000182470">
    <property type="component" value="Chromosome I"/>
</dbReference>
<dbReference type="InterPro" id="IPR042186">
    <property type="entry name" value="FimD_plug_dom"/>
</dbReference>
<keyword evidence="15" id="KW-1185">Reference proteome</keyword>
<dbReference type="AlphaFoldDB" id="A0A1H0AFC3"/>
<evidence type="ECO:0000256" key="6">
    <source>
        <dbReference type="ARBA" id="ARBA00022729"/>
    </source>
</evidence>
<dbReference type="Proteomes" id="UP000748067">
    <property type="component" value="Unassembled WGS sequence"/>
</dbReference>
<feature type="domain" description="PapC-like C-terminal" evidence="10">
    <location>
        <begin position="770"/>
        <end position="825"/>
    </location>
</feature>
<reference evidence="13 14" key="2">
    <citation type="submission" date="2016-10" db="EMBL/GenBank/DDBJ databases">
        <authorList>
            <person name="de Groot N.N."/>
        </authorList>
    </citation>
    <scope>NUCLEOTIDE SEQUENCE [LARGE SCALE GENOMIC DNA]</scope>
    <source>
        <strain evidence="13 14">BS2772</strain>
    </source>
</reference>
<dbReference type="Pfam" id="PF13953">
    <property type="entry name" value="PapC_C"/>
    <property type="match status" value="1"/>
</dbReference>
<keyword evidence="8 9" id="KW-0998">Cell outer membrane</keyword>
<evidence type="ECO:0000259" key="11">
    <source>
        <dbReference type="Pfam" id="PF13954"/>
    </source>
</evidence>
<evidence type="ECO:0000256" key="8">
    <source>
        <dbReference type="ARBA" id="ARBA00023237"/>
    </source>
</evidence>
<dbReference type="EMBL" id="LT629704">
    <property type="protein sequence ID" value="SDN32117.1"/>
    <property type="molecule type" value="Genomic_DNA"/>
</dbReference>
<dbReference type="GO" id="GO:0009279">
    <property type="term" value="C:cell outer membrane"/>
    <property type="evidence" value="ECO:0007669"/>
    <property type="project" value="UniProtKB-SubCell"/>
</dbReference>
<evidence type="ECO:0000256" key="9">
    <source>
        <dbReference type="RuleBase" id="RU003884"/>
    </source>
</evidence>
<evidence type="ECO:0000256" key="1">
    <source>
        <dbReference type="ARBA" id="ARBA00004571"/>
    </source>
</evidence>
<dbReference type="PANTHER" id="PTHR30451">
    <property type="entry name" value="OUTER MEMBRANE USHER PROTEIN"/>
    <property type="match status" value="1"/>
</dbReference>
<dbReference type="Pfam" id="PF00577">
    <property type="entry name" value="Usher"/>
    <property type="match status" value="1"/>
</dbReference>
<gene>
    <name evidence="12" type="primary">papC</name>
    <name evidence="12" type="ORF">PSAN_42010</name>
    <name evidence="13" type="ORF">SAMN04490179_3650</name>
</gene>
<dbReference type="Gene3D" id="2.60.40.2070">
    <property type="match status" value="1"/>
</dbReference>
<protein>
    <submittedName>
        <fullName evidence="13">Outer membrane usher protein FimD/PapC</fullName>
    </submittedName>
    <submittedName>
        <fullName evidence="12">Outer membrane usher protein PapC</fullName>
    </submittedName>
</protein>
<keyword evidence="3 9" id="KW-0813">Transport</keyword>
<dbReference type="NCBIfam" id="NF011812">
    <property type="entry name" value="PRK15284.1"/>
    <property type="match status" value="1"/>
</dbReference>
<dbReference type="EMBL" id="JXDI01000002">
    <property type="protein sequence ID" value="KAF2407272.1"/>
    <property type="molecule type" value="Genomic_DNA"/>
</dbReference>
<evidence type="ECO:0000313" key="14">
    <source>
        <dbReference type="Proteomes" id="UP000182470"/>
    </source>
</evidence>